<evidence type="ECO:0000313" key="4">
    <source>
        <dbReference type="Proteomes" id="UP001596227"/>
    </source>
</evidence>
<dbReference type="InterPro" id="IPR010359">
    <property type="entry name" value="IrrE_HExxH"/>
</dbReference>
<evidence type="ECO:0000313" key="3">
    <source>
        <dbReference type="EMBL" id="MFC6295335.1"/>
    </source>
</evidence>
<dbReference type="InterPro" id="IPR052345">
    <property type="entry name" value="Rad_response_metalloprotease"/>
</dbReference>
<keyword evidence="4" id="KW-1185">Reference proteome</keyword>
<dbReference type="Proteomes" id="UP001596227">
    <property type="component" value="Unassembled WGS sequence"/>
</dbReference>
<dbReference type="CDD" id="cd00093">
    <property type="entry name" value="HTH_XRE"/>
    <property type="match status" value="1"/>
</dbReference>
<dbReference type="PANTHER" id="PTHR43236:SF1">
    <property type="entry name" value="BLL7220 PROTEIN"/>
    <property type="match status" value="1"/>
</dbReference>
<organism evidence="3 4">
    <name type="scientific">Lactiplantibacillus daoliensis</name>
    <dbReference type="NCBI Taxonomy" id="2559916"/>
    <lineage>
        <taxon>Bacteria</taxon>
        <taxon>Bacillati</taxon>
        <taxon>Bacillota</taxon>
        <taxon>Bacilli</taxon>
        <taxon>Lactobacillales</taxon>
        <taxon>Lactobacillaceae</taxon>
        <taxon>Lactiplantibacillus</taxon>
    </lineage>
</organism>
<comment type="similarity">
    <text evidence="1">Belongs to the short-chain fatty acyl-CoA assimilation regulator (ScfR) family.</text>
</comment>
<dbReference type="Gene3D" id="1.10.260.40">
    <property type="entry name" value="lambda repressor-like DNA-binding domains"/>
    <property type="match status" value="1"/>
</dbReference>
<dbReference type="Pfam" id="PF01381">
    <property type="entry name" value="HTH_3"/>
    <property type="match status" value="1"/>
</dbReference>
<dbReference type="SMART" id="SM00530">
    <property type="entry name" value="HTH_XRE"/>
    <property type="match status" value="1"/>
</dbReference>
<dbReference type="InterPro" id="IPR013430">
    <property type="entry name" value="Toxin_antidote_HigA"/>
</dbReference>
<reference evidence="4" key="1">
    <citation type="journal article" date="2019" name="Int. J. Syst. Evol. Microbiol.">
        <title>The Global Catalogue of Microorganisms (GCM) 10K type strain sequencing project: providing services to taxonomists for standard genome sequencing and annotation.</title>
        <authorList>
            <consortium name="The Broad Institute Genomics Platform"/>
            <consortium name="The Broad Institute Genome Sequencing Center for Infectious Disease"/>
            <person name="Wu L."/>
            <person name="Ma J."/>
        </authorList>
    </citation>
    <scope>NUCLEOTIDE SEQUENCE [LARGE SCALE GENOMIC DNA]</scope>
    <source>
        <strain evidence="4">CCM 8934</strain>
    </source>
</reference>
<dbReference type="PROSITE" id="PS50943">
    <property type="entry name" value="HTH_CROC1"/>
    <property type="match status" value="1"/>
</dbReference>
<sequence>MAIKMYKVTPDYVTEPSDTIRESLETLSMTQAELAEKMGVTRKHVSELLMNKSRITSQTANQLEFVLNVPAKFWLSLQSQYDDFIEKQKQDELLAEHVQYADKFPYTHMAKLGFVPKTTDKSERLKNLLRFFRVSSFDAFKKQTEQNPLLVGAFRSSSDKFEVDNFALQSWLQAGTLMANQISTENFDADQLEQKIPEFRKLVQSTDSEVFMPKLQKLAASVGIAVVAVPELPKSRVSGSTRWLSPFPKAIIELSFRQKTHDSFWFTFFHELGHLVLHNKTPFFTINKKYGDSLEEEQADQWAADTLIPKCDWQVFVSEEDFSKHAIIAFAKRIQMHPDIVLGRLQSDHYVDYRQFSELRIHYSWQSKKLTK</sequence>
<dbReference type="Gene3D" id="1.10.10.2910">
    <property type="match status" value="1"/>
</dbReference>
<dbReference type="InterPro" id="IPR001387">
    <property type="entry name" value="Cro/C1-type_HTH"/>
</dbReference>
<comment type="caution">
    <text evidence="3">The sequence shown here is derived from an EMBL/GenBank/DDBJ whole genome shotgun (WGS) entry which is preliminary data.</text>
</comment>
<gene>
    <name evidence="3" type="ORF">ACFQH1_08975</name>
</gene>
<dbReference type="SUPFAM" id="SSF47413">
    <property type="entry name" value="lambda repressor-like DNA-binding domains"/>
    <property type="match status" value="1"/>
</dbReference>
<dbReference type="PANTHER" id="PTHR43236">
    <property type="entry name" value="ANTITOXIN HIGA1"/>
    <property type="match status" value="1"/>
</dbReference>
<name>A0ABW1UK32_9LACO</name>
<dbReference type="NCBIfam" id="TIGR02607">
    <property type="entry name" value="antidote_HigA"/>
    <property type="match status" value="1"/>
</dbReference>
<protein>
    <submittedName>
        <fullName evidence="3">HigA family addiction module antitoxin</fullName>
    </submittedName>
</protein>
<dbReference type="EMBL" id="JBHSSB010000016">
    <property type="protein sequence ID" value="MFC6295335.1"/>
    <property type="molecule type" value="Genomic_DNA"/>
</dbReference>
<dbReference type="Pfam" id="PF06114">
    <property type="entry name" value="Peptidase_M78"/>
    <property type="match status" value="1"/>
</dbReference>
<evidence type="ECO:0000259" key="2">
    <source>
        <dbReference type="PROSITE" id="PS50943"/>
    </source>
</evidence>
<feature type="domain" description="HTH cro/C1-type" evidence="2">
    <location>
        <begin position="20"/>
        <end position="74"/>
    </location>
</feature>
<proteinExistence type="inferred from homology"/>
<evidence type="ECO:0000256" key="1">
    <source>
        <dbReference type="ARBA" id="ARBA00007227"/>
    </source>
</evidence>
<accession>A0ABW1UK32</accession>
<dbReference type="RefSeq" id="WP_137607047.1">
    <property type="nucleotide sequence ID" value="NZ_BJDH01000003.1"/>
</dbReference>
<dbReference type="InterPro" id="IPR010982">
    <property type="entry name" value="Lambda_DNA-bd_dom_sf"/>
</dbReference>